<evidence type="ECO:0000256" key="7">
    <source>
        <dbReference type="ARBA" id="ARBA00022989"/>
    </source>
</evidence>
<dbReference type="Gene3D" id="3.30.565.10">
    <property type="entry name" value="Histidine kinase-like ATPase, C-terminal domain"/>
    <property type="match status" value="1"/>
</dbReference>
<dbReference type="PROSITE" id="PS50109">
    <property type="entry name" value="HIS_KIN"/>
    <property type="match status" value="1"/>
</dbReference>
<dbReference type="InterPro" id="IPR005467">
    <property type="entry name" value="His_kinase_dom"/>
</dbReference>
<dbReference type="SMART" id="SM00387">
    <property type="entry name" value="HATPase_c"/>
    <property type="match status" value="1"/>
</dbReference>
<keyword evidence="11" id="KW-1185">Reference proteome</keyword>
<keyword evidence="6 10" id="KW-0418">Kinase</keyword>
<evidence type="ECO:0000313" key="10">
    <source>
        <dbReference type="EMBL" id="RWY46059.1"/>
    </source>
</evidence>
<evidence type="ECO:0000256" key="4">
    <source>
        <dbReference type="ARBA" id="ARBA00022679"/>
    </source>
</evidence>
<feature type="transmembrane region" description="Helical" evidence="8">
    <location>
        <begin position="134"/>
        <end position="157"/>
    </location>
</feature>
<comment type="caution">
    <text evidence="10">The sequence shown here is derived from an EMBL/GenBank/DDBJ whole genome shotgun (WGS) entry which is preliminary data.</text>
</comment>
<keyword evidence="5 8" id="KW-0812">Transmembrane</keyword>
<dbReference type="EMBL" id="SBIW01000031">
    <property type="protein sequence ID" value="RWY46059.1"/>
    <property type="molecule type" value="Genomic_DNA"/>
</dbReference>
<evidence type="ECO:0000256" key="5">
    <source>
        <dbReference type="ARBA" id="ARBA00022692"/>
    </source>
</evidence>
<dbReference type="OrthoDB" id="1522504at2"/>
<feature type="domain" description="Histidine kinase" evidence="9">
    <location>
        <begin position="219"/>
        <end position="398"/>
    </location>
</feature>
<feature type="transmembrane region" description="Helical" evidence="8">
    <location>
        <begin position="12"/>
        <end position="32"/>
    </location>
</feature>
<accession>A0A3S3WXN7</accession>
<dbReference type="Gene3D" id="1.10.287.130">
    <property type="match status" value="1"/>
</dbReference>
<evidence type="ECO:0000256" key="8">
    <source>
        <dbReference type="SAM" id="Phobius"/>
    </source>
</evidence>
<keyword evidence="7 8" id="KW-1133">Transmembrane helix</keyword>
<dbReference type="AlphaFoldDB" id="A0A3S3WXN7"/>
<dbReference type="Pfam" id="PF02518">
    <property type="entry name" value="HATPase_c"/>
    <property type="match status" value="1"/>
</dbReference>
<dbReference type="PANTHER" id="PTHR45436:SF5">
    <property type="entry name" value="SENSOR HISTIDINE KINASE TRCS"/>
    <property type="match status" value="1"/>
</dbReference>
<gene>
    <name evidence="10" type="ORF">EPL05_23730</name>
</gene>
<dbReference type="InterPro" id="IPR036890">
    <property type="entry name" value="HATPase_C_sf"/>
</dbReference>
<dbReference type="EC" id="2.7.13.3" evidence="2"/>
<evidence type="ECO:0000256" key="6">
    <source>
        <dbReference type="ARBA" id="ARBA00022777"/>
    </source>
</evidence>
<dbReference type="InterPro" id="IPR003594">
    <property type="entry name" value="HATPase_dom"/>
</dbReference>
<evidence type="ECO:0000259" key="9">
    <source>
        <dbReference type="PROSITE" id="PS50109"/>
    </source>
</evidence>
<dbReference type="SUPFAM" id="SSF47384">
    <property type="entry name" value="Homodimeric domain of signal transducing histidine kinase"/>
    <property type="match status" value="1"/>
</dbReference>
<dbReference type="SMART" id="SM00388">
    <property type="entry name" value="HisKA"/>
    <property type="match status" value="1"/>
</dbReference>
<dbReference type="InterPro" id="IPR036097">
    <property type="entry name" value="HisK_dim/P_sf"/>
</dbReference>
<organism evidence="10 11">
    <name type="scientific">Mucilaginibacter gilvus</name>
    <dbReference type="NCBI Taxonomy" id="2305909"/>
    <lineage>
        <taxon>Bacteria</taxon>
        <taxon>Pseudomonadati</taxon>
        <taxon>Bacteroidota</taxon>
        <taxon>Sphingobacteriia</taxon>
        <taxon>Sphingobacteriales</taxon>
        <taxon>Sphingobacteriaceae</taxon>
        <taxon>Mucilaginibacter</taxon>
    </lineage>
</organism>
<evidence type="ECO:0000256" key="1">
    <source>
        <dbReference type="ARBA" id="ARBA00000085"/>
    </source>
</evidence>
<sequence length="419" mass="47970">MAAQLFTRYNRINLPIILGIFLLSGTGCYFWIDHILIADLDESLNEQAQKIDQYIDANNAFPKPEMTDEWEFSYRKINTQTFPARFETTEQYDADDKTDIQFRKITYSHPSGNNNYLITISKSLETVGGLSRSIALTTMIALLSVIFVTLLLSHFVLKKLWMPFYHTLDQLKVFRLSKRQEVTFKETGTTEFEFMNKQLGELIGSAEKDYILLKEFTENASHEMQTPVSIIRSKLDVIVQGENLSPIQSDAIGSIYQAVRRLTNLGQSLLLLAKIENNQFIDKQTFDLKDKLKNKIIQFEELWMEKDLRINQEITSSMISANPDLIDILLNNVLSNASRHNSPGGDLNIFLSAGKLVIGNSGPGEPIDPLRIFSRFYKQNQHSQSNGLGLAIIKQICEQSTIAINYQFADRKHIFTFKW</sequence>
<protein>
    <recommendedName>
        <fullName evidence="2">histidine kinase</fullName>
        <ecNumber evidence="2">2.7.13.3</ecNumber>
    </recommendedName>
</protein>
<dbReference type="Proteomes" id="UP000286701">
    <property type="component" value="Unassembled WGS sequence"/>
</dbReference>
<dbReference type="Pfam" id="PF00512">
    <property type="entry name" value="HisKA"/>
    <property type="match status" value="1"/>
</dbReference>
<dbReference type="GO" id="GO:0005886">
    <property type="term" value="C:plasma membrane"/>
    <property type="evidence" value="ECO:0007669"/>
    <property type="project" value="TreeGrafter"/>
</dbReference>
<dbReference type="GO" id="GO:0000155">
    <property type="term" value="F:phosphorelay sensor kinase activity"/>
    <property type="evidence" value="ECO:0007669"/>
    <property type="project" value="InterPro"/>
</dbReference>
<dbReference type="InterPro" id="IPR003661">
    <property type="entry name" value="HisK_dim/P_dom"/>
</dbReference>
<dbReference type="CDD" id="cd00082">
    <property type="entry name" value="HisKA"/>
    <property type="match status" value="1"/>
</dbReference>
<keyword evidence="3" id="KW-0597">Phosphoprotein</keyword>
<dbReference type="InterPro" id="IPR050428">
    <property type="entry name" value="TCS_sensor_his_kinase"/>
</dbReference>
<keyword evidence="8" id="KW-0472">Membrane</keyword>
<dbReference type="PANTHER" id="PTHR45436">
    <property type="entry name" value="SENSOR HISTIDINE KINASE YKOH"/>
    <property type="match status" value="1"/>
</dbReference>
<evidence type="ECO:0000256" key="3">
    <source>
        <dbReference type="ARBA" id="ARBA00022553"/>
    </source>
</evidence>
<name>A0A3S3WXN7_9SPHI</name>
<dbReference type="RefSeq" id="WP_128536476.1">
    <property type="nucleotide sequence ID" value="NZ_SBIW01000031.1"/>
</dbReference>
<proteinExistence type="predicted"/>
<evidence type="ECO:0000256" key="2">
    <source>
        <dbReference type="ARBA" id="ARBA00012438"/>
    </source>
</evidence>
<evidence type="ECO:0000313" key="11">
    <source>
        <dbReference type="Proteomes" id="UP000286701"/>
    </source>
</evidence>
<comment type="catalytic activity">
    <reaction evidence="1">
        <text>ATP + protein L-histidine = ADP + protein N-phospho-L-histidine.</text>
        <dbReference type="EC" id="2.7.13.3"/>
    </reaction>
</comment>
<dbReference type="SUPFAM" id="SSF55874">
    <property type="entry name" value="ATPase domain of HSP90 chaperone/DNA topoisomerase II/histidine kinase"/>
    <property type="match status" value="1"/>
</dbReference>
<reference evidence="10 11" key="1">
    <citation type="submission" date="2019-01" db="EMBL/GenBank/DDBJ databases">
        <title>Mucilaginibacter antarcticum sp. nov., isolated from antarctic soil.</title>
        <authorList>
            <person name="Yan Y.-Q."/>
            <person name="Du Z.-J."/>
        </authorList>
    </citation>
    <scope>NUCLEOTIDE SEQUENCE [LARGE SCALE GENOMIC DNA]</scope>
    <source>
        <strain evidence="10 11">F01003</strain>
    </source>
</reference>
<keyword evidence="4" id="KW-0808">Transferase</keyword>